<reference evidence="2" key="1">
    <citation type="submission" date="2023-08" db="EMBL/GenBank/DDBJ databases">
        <authorList>
            <person name="Chen Y."/>
            <person name="Shah S."/>
            <person name="Dougan E. K."/>
            <person name="Thang M."/>
            <person name="Chan C."/>
        </authorList>
    </citation>
    <scope>NUCLEOTIDE SEQUENCE</scope>
</reference>
<feature type="chain" id="PRO_5041359171" evidence="1">
    <location>
        <begin position="19"/>
        <end position="403"/>
    </location>
</feature>
<name>A0AA36HVX0_9DINO</name>
<dbReference type="Proteomes" id="UP001178507">
    <property type="component" value="Unassembled WGS sequence"/>
</dbReference>
<dbReference type="AlphaFoldDB" id="A0AA36HVX0"/>
<accession>A0AA36HVX0</accession>
<comment type="caution">
    <text evidence="2">The sequence shown here is derived from an EMBL/GenBank/DDBJ whole genome shotgun (WGS) entry which is preliminary data.</text>
</comment>
<organism evidence="2 3">
    <name type="scientific">Effrenium voratum</name>
    <dbReference type="NCBI Taxonomy" id="2562239"/>
    <lineage>
        <taxon>Eukaryota</taxon>
        <taxon>Sar</taxon>
        <taxon>Alveolata</taxon>
        <taxon>Dinophyceae</taxon>
        <taxon>Suessiales</taxon>
        <taxon>Symbiodiniaceae</taxon>
        <taxon>Effrenium</taxon>
    </lineage>
</organism>
<feature type="signal peptide" evidence="1">
    <location>
        <begin position="1"/>
        <end position="18"/>
    </location>
</feature>
<evidence type="ECO:0000256" key="1">
    <source>
        <dbReference type="SAM" id="SignalP"/>
    </source>
</evidence>
<protein>
    <submittedName>
        <fullName evidence="2">Uncharacterized protein</fullName>
    </submittedName>
</protein>
<gene>
    <name evidence="2" type="ORF">EVOR1521_LOCUS5404</name>
</gene>
<sequence>MVLLGLLAILVVSQRPQALGLRASRTEEKWEFKGVEMHSGDKFFDKLFNKTLGECVNAVATNPQMRGRCYDQLYTREIKCLNLRKGQESPSCEQTLKCLKGEPIPVEVEPCEWLCQGGGEKQKAIKANCSKAYEQYRRWKESCDDEEHLNETIEIMETVNHLTQQCAEATTSTTTAPPRHLYCWVLVVPWTYEVELLLTQQKIGRGIFECDYYDVYSDRDMQLGKIQTIKVDTDLHCPINKYTLTAENTGIFRAVWKKVLDRGTWQKYDWTVKVDLDTVFWPQRLIQMVQEPFIRQHAQTGTGLWLNNCVHGLHGPIEVLSRQAMQIYISRWNDCQNVANHVPQEDVYLRKCMDHLGVWKSDNYILLAEDHCDHSDYYKCEGNFVAYHPFKAKDQWLECRQKG</sequence>
<evidence type="ECO:0000313" key="2">
    <source>
        <dbReference type="EMBL" id="CAJ1376310.1"/>
    </source>
</evidence>
<evidence type="ECO:0000313" key="3">
    <source>
        <dbReference type="Proteomes" id="UP001178507"/>
    </source>
</evidence>
<dbReference type="EMBL" id="CAUJNA010000380">
    <property type="protein sequence ID" value="CAJ1376310.1"/>
    <property type="molecule type" value="Genomic_DNA"/>
</dbReference>
<proteinExistence type="predicted"/>
<keyword evidence="3" id="KW-1185">Reference proteome</keyword>
<keyword evidence="1" id="KW-0732">Signal</keyword>